<name>A0A8T9AKX0_9HYPH</name>
<reference evidence="1" key="1">
    <citation type="submission" date="2019-07" db="EMBL/GenBank/DDBJ databases">
        <title>Mesorhizobum intechiensis sp. nov. isolated from nodules of Lotus tenuis growing in lowlands of the Flooding Pampa, Argentina.</title>
        <authorList>
            <person name="Estrella M.J."/>
            <person name="Torres Tejerizo G.A."/>
            <person name="Cumpa Velazquez L.M."/>
            <person name="Fontana F."/>
            <person name="Hansen L."/>
            <person name="Pistorio M."/>
            <person name="Sannazzaro A.I."/>
        </authorList>
    </citation>
    <scope>NUCLEOTIDE SEQUENCE</scope>
    <source>
        <strain evidence="1">BD68</strain>
    </source>
</reference>
<proteinExistence type="predicted"/>
<sequence length="57" mass="5923">MLKNAFLMLLSLAIAIGGGGASVWYALKIQDGVGAIRVGQWTAFPDIGTPAADPYSK</sequence>
<protein>
    <submittedName>
        <fullName evidence="1">DUF1214 domain-containing protein</fullName>
    </submittedName>
</protein>
<dbReference type="Proteomes" id="UP000235507">
    <property type="component" value="Unassembled WGS sequence"/>
</dbReference>
<dbReference type="EMBL" id="PNOT02000288">
    <property type="protein sequence ID" value="TSE04009.1"/>
    <property type="molecule type" value="Genomic_DNA"/>
</dbReference>
<keyword evidence="2" id="KW-1185">Reference proteome</keyword>
<accession>A0A8T9AKX0</accession>
<comment type="caution">
    <text evidence="1">The sequence shown here is derived from an EMBL/GenBank/DDBJ whole genome shotgun (WGS) entry which is preliminary data.</text>
</comment>
<organism evidence="1 2">
    <name type="scientific">Mesorhizobium intechi</name>
    <dbReference type="NCBI Taxonomy" id="537601"/>
    <lineage>
        <taxon>Bacteria</taxon>
        <taxon>Pseudomonadati</taxon>
        <taxon>Pseudomonadota</taxon>
        <taxon>Alphaproteobacteria</taxon>
        <taxon>Hyphomicrobiales</taxon>
        <taxon>Phyllobacteriaceae</taxon>
        <taxon>Mesorhizobium</taxon>
    </lineage>
</organism>
<evidence type="ECO:0000313" key="1">
    <source>
        <dbReference type="EMBL" id="TSE04009.1"/>
    </source>
</evidence>
<feature type="non-terminal residue" evidence="1">
    <location>
        <position position="57"/>
    </location>
</feature>
<gene>
    <name evidence="1" type="ORF">C1D09_024740</name>
</gene>
<evidence type="ECO:0000313" key="2">
    <source>
        <dbReference type="Proteomes" id="UP000235507"/>
    </source>
</evidence>
<dbReference type="AlphaFoldDB" id="A0A8T9AKX0"/>